<evidence type="ECO:0000313" key="2">
    <source>
        <dbReference type="Proteomes" id="UP000286773"/>
    </source>
</evidence>
<reference evidence="1 2" key="1">
    <citation type="submission" date="2017-05" db="EMBL/GenBank/DDBJ databases">
        <title>Vagococcus spp. assemblies.</title>
        <authorList>
            <person name="Gulvik C.A."/>
        </authorList>
    </citation>
    <scope>NUCLEOTIDE SEQUENCE [LARGE SCALE GENOMIC DNA]</scope>
    <source>
        <strain evidence="1 2">LMG 24798</strain>
    </source>
</reference>
<sequence>MIDYLYVHLDTMSNAVLTKGITHVEFNHSTQNRPKNILLLNANETDGEYENHTGLKVVRGEDQVNSYFLKLENRSNSDIKWIDFKEYEILKQLTALEISELLYFSHMKKSLHSPFFYKLQNDFVFLGLDDATSKIYYRHIDEFFCLISEKLSQQMSHWLNRRRSFLSRKKIDVRPVPLPLISELKGCMQDGLAFDLVNITSQSSLSEIRAYIVEDNFRNVDKQSFGGQELACTITYDSEEQKWHLQKEEMDWDFAEIIT</sequence>
<protein>
    <submittedName>
        <fullName evidence="1">Uncharacterized protein</fullName>
    </submittedName>
</protein>
<dbReference type="AlphaFoldDB" id="A0A430AUU2"/>
<keyword evidence="2" id="KW-1185">Reference proteome</keyword>
<dbReference type="OrthoDB" id="8704087at2"/>
<gene>
    <name evidence="1" type="ORF">CBF27_07605</name>
</gene>
<name>A0A430AUU2_9ENTE</name>
<dbReference type="Proteomes" id="UP000286773">
    <property type="component" value="Unassembled WGS sequence"/>
</dbReference>
<comment type="caution">
    <text evidence="1">The sequence shown here is derived from an EMBL/GenBank/DDBJ whole genome shotgun (WGS) entry which is preliminary data.</text>
</comment>
<evidence type="ECO:0000313" key="1">
    <source>
        <dbReference type="EMBL" id="RSU11815.1"/>
    </source>
</evidence>
<dbReference type="EMBL" id="NGKC01000007">
    <property type="protein sequence ID" value="RSU11815.1"/>
    <property type="molecule type" value="Genomic_DNA"/>
</dbReference>
<accession>A0A430AUU2</accession>
<dbReference type="RefSeq" id="WP_126813724.1">
    <property type="nucleotide sequence ID" value="NZ_NGKC01000007.1"/>
</dbReference>
<proteinExistence type="predicted"/>
<organism evidence="1 2">
    <name type="scientific">Vagococcus acidifermentans</name>
    <dbReference type="NCBI Taxonomy" id="564710"/>
    <lineage>
        <taxon>Bacteria</taxon>
        <taxon>Bacillati</taxon>
        <taxon>Bacillota</taxon>
        <taxon>Bacilli</taxon>
        <taxon>Lactobacillales</taxon>
        <taxon>Enterococcaceae</taxon>
        <taxon>Vagococcus</taxon>
    </lineage>
</organism>